<reference evidence="1 2" key="1">
    <citation type="submission" date="2021-07" db="EMBL/GenBank/DDBJ databases">
        <title>Paenibacillus radiodurans sp. nov., isolated from the southeastern edge of Tengger Desert.</title>
        <authorList>
            <person name="Zhang G."/>
        </authorList>
    </citation>
    <scope>NUCLEOTIDE SEQUENCE [LARGE SCALE GENOMIC DNA]</scope>
    <source>
        <strain evidence="1 2">CCM 7311</strain>
    </source>
</reference>
<proteinExistence type="predicted"/>
<sequence>MADSDEWVKYVTEQFVQYVETSKDERKQSRQTAKASREPWLTKWFGIAPLGVALWWRSRSGR</sequence>
<dbReference type="EMBL" id="JAHZIK010000234">
    <property type="protein sequence ID" value="MBW7454685.1"/>
    <property type="molecule type" value="Genomic_DNA"/>
</dbReference>
<dbReference type="RefSeq" id="WP_210039538.1">
    <property type="nucleotide sequence ID" value="NZ_JBHLVU010000005.1"/>
</dbReference>
<evidence type="ECO:0000313" key="1">
    <source>
        <dbReference type="EMBL" id="MBW7454685.1"/>
    </source>
</evidence>
<gene>
    <name evidence="1" type="ORF">K0U00_11650</name>
</gene>
<evidence type="ECO:0000313" key="2">
    <source>
        <dbReference type="Proteomes" id="UP001519887"/>
    </source>
</evidence>
<dbReference type="InterPro" id="IPR025622">
    <property type="entry name" value="YqzE"/>
</dbReference>
<accession>A0ABS7C1J5</accession>
<keyword evidence="2" id="KW-1185">Reference proteome</keyword>
<protein>
    <submittedName>
        <fullName evidence="1">YqzE family protein</fullName>
    </submittedName>
</protein>
<dbReference type="Pfam" id="PF14038">
    <property type="entry name" value="YqzE"/>
    <property type="match status" value="1"/>
</dbReference>
<organism evidence="1 2">
    <name type="scientific">Paenibacillus sepulcri</name>
    <dbReference type="NCBI Taxonomy" id="359917"/>
    <lineage>
        <taxon>Bacteria</taxon>
        <taxon>Bacillati</taxon>
        <taxon>Bacillota</taxon>
        <taxon>Bacilli</taxon>
        <taxon>Bacillales</taxon>
        <taxon>Paenibacillaceae</taxon>
        <taxon>Paenibacillus</taxon>
    </lineage>
</organism>
<comment type="caution">
    <text evidence="1">The sequence shown here is derived from an EMBL/GenBank/DDBJ whole genome shotgun (WGS) entry which is preliminary data.</text>
</comment>
<name>A0ABS7C1J5_9BACL</name>
<dbReference type="Proteomes" id="UP001519887">
    <property type="component" value="Unassembled WGS sequence"/>
</dbReference>